<evidence type="ECO:0000313" key="3">
    <source>
        <dbReference type="Proteomes" id="UP000751190"/>
    </source>
</evidence>
<dbReference type="InterPro" id="IPR036047">
    <property type="entry name" value="F-box-like_dom_sf"/>
</dbReference>
<dbReference type="EMBL" id="JAGTXO010000003">
    <property type="protein sequence ID" value="KAG8469152.1"/>
    <property type="molecule type" value="Genomic_DNA"/>
</dbReference>
<evidence type="ECO:0008006" key="4">
    <source>
        <dbReference type="Google" id="ProtNLM"/>
    </source>
</evidence>
<feature type="region of interest" description="Disordered" evidence="1">
    <location>
        <begin position="446"/>
        <end position="468"/>
    </location>
</feature>
<organism evidence="2 3">
    <name type="scientific">Diacronema lutheri</name>
    <name type="common">Unicellular marine alga</name>
    <name type="synonym">Monochrysis lutheri</name>
    <dbReference type="NCBI Taxonomy" id="2081491"/>
    <lineage>
        <taxon>Eukaryota</taxon>
        <taxon>Haptista</taxon>
        <taxon>Haptophyta</taxon>
        <taxon>Pavlovophyceae</taxon>
        <taxon>Pavlovales</taxon>
        <taxon>Pavlovaceae</taxon>
        <taxon>Diacronema</taxon>
    </lineage>
</organism>
<protein>
    <recommendedName>
        <fullName evidence="4">F-box domain-containing protein</fullName>
    </recommendedName>
</protein>
<evidence type="ECO:0000256" key="1">
    <source>
        <dbReference type="SAM" id="MobiDB-lite"/>
    </source>
</evidence>
<gene>
    <name evidence="2" type="ORF">KFE25_007670</name>
</gene>
<reference evidence="2" key="1">
    <citation type="submission" date="2021-05" db="EMBL/GenBank/DDBJ databases">
        <title>The genome of the haptophyte Pavlova lutheri (Diacronema luteri, Pavlovales) - a model for lipid biosynthesis in eukaryotic algae.</title>
        <authorList>
            <person name="Hulatt C.J."/>
            <person name="Posewitz M.C."/>
        </authorList>
    </citation>
    <scope>NUCLEOTIDE SEQUENCE</scope>
    <source>
        <strain evidence="2">NIVA-4/92</strain>
    </source>
</reference>
<keyword evidence="3" id="KW-1185">Reference proteome</keyword>
<dbReference type="SUPFAM" id="SSF81383">
    <property type="entry name" value="F-box domain"/>
    <property type="match status" value="1"/>
</dbReference>
<name>A0A8J5XV53_DIALT</name>
<sequence>MAAEEDRLTALLQLPDAVLVSVLTLAGRASVAAACSTCRALRALSENDSIWCALYKARYGRRYDLATPEVWGLETYRDACRVLKRVELLPGLFVTLSDFPWGQLVAVRLDPLSGRLVGQQLGVGLSGARAGVEHGEELFATDLLDAERVGSASAADESLVRAVVGSRDATLLHSRGSSTAERALVRQLAPVAPPNDAELLRPWLANLLSVHHLFDAVYPPAHTVKLHAADLLLCALSPPDGTPTAGVGAGAGAMPITAAPPRALSWLLGQLDEQWRRRPANARGRDDSAAGSADGVGHIAPGLAPRPFVCLARVHHPSAEWPAWPAAVRAELQPQLDSLPQLGLYAADYGAQYGQRRVEVVQLRVETLPAAGVCGGGSGGGSGGGGAGAAGSTGWFLKDDGTFDAGATYLLGVKVCGDTHVPQGATSFAVPLLDASGRAARPCVAGPTDAAGRQSWPEQVGSLCGGRR</sequence>
<dbReference type="OrthoDB" id="10649793at2759"/>
<dbReference type="Proteomes" id="UP000751190">
    <property type="component" value="Unassembled WGS sequence"/>
</dbReference>
<accession>A0A8J5XV53</accession>
<comment type="caution">
    <text evidence="2">The sequence shown here is derived from an EMBL/GenBank/DDBJ whole genome shotgun (WGS) entry which is preliminary data.</text>
</comment>
<evidence type="ECO:0000313" key="2">
    <source>
        <dbReference type="EMBL" id="KAG8469152.1"/>
    </source>
</evidence>
<dbReference type="AlphaFoldDB" id="A0A8J5XV53"/>
<proteinExistence type="predicted"/>
<dbReference type="Gene3D" id="1.20.1280.50">
    <property type="match status" value="1"/>
</dbReference>